<dbReference type="EMBL" id="QRVJ01000050">
    <property type="protein sequence ID" value="RGS30288.1"/>
    <property type="molecule type" value="Genomic_DNA"/>
</dbReference>
<keyword evidence="1" id="KW-0812">Transmembrane</keyword>
<feature type="chain" id="PRO_5019528640" evidence="2">
    <location>
        <begin position="23"/>
        <end position="404"/>
    </location>
</feature>
<accession>A0A412I0A0</accession>
<dbReference type="AlphaFoldDB" id="A0A412I0A0"/>
<keyword evidence="1" id="KW-0472">Membrane</keyword>
<evidence type="ECO:0000313" key="4">
    <source>
        <dbReference type="Proteomes" id="UP000283341"/>
    </source>
</evidence>
<keyword evidence="1" id="KW-1133">Transmembrane helix</keyword>
<evidence type="ECO:0000313" key="3">
    <source>
        <dbReference type="EMBL" id="RGS30288.1"/>
    </source>
</evidence>
<evidence type="ECO:0000256" key="1">
    <source>
        <dbReference type="SAM" id="Phobius"/>
    </source>
</evidence>
<dbReference type="Proteomes" id="UP000283341">
    <property type="component" value="Unassembled WGS sequence"/>
</dbReference>
<sequence>MYRVLLIICYVCIIYGTTNVHAAESEYNVHNSKIYFRFGESVIKSWFRENETAIADIDFVFSSINTQEFSKIRISGSASPEGSRHFNEQLSHNRAMALQKYLSDKFNISDSFFDINYSVSNISDSGDDRDLRYAEIVVVKKGTTHVDTIVRVADNSQSVEVEPANSKLSDYWLWGGLLLVFIIVGYLLSKVRFKIGRIGNNIESSFKIANSDYPLKTDKLNIEKKLISEDSVPSGSGGINGEQYTYGQLCHQPIIPELMQNIKNPQLKRYAKECNSRNSAKVFSMFKVQGEYCFWGLRVGPVVKTPTVSEMKQVLLKDPKTAQAVKERQVTPAMIRAVTYDLLREELGRCCGISKEEAGLAIGNQLDCAPHEDGSGYIFMVPNWAHKWFRHDGYVSKMLSELNR</sequence>
<keyword evidence="2" id="KW-0732">Signal</keyword>
<feature type="transmembrane region" description="Helical" evidence="1">
    <location>
        <begin position="171"/>
        <end position="188"/>
    </location>
</feature>
<dbReference type="Gene3D" id="3.30.1330.60">
    <property type="entry name" value="OmpA-like domain"/>
    <property type="match status" value="1"/>
</dbReference>
<gene>
    <name evidence="3" type="ORF">DWX97_26410</name>
</gene>
<dbReference type="RefSeq" id="WP_118404071.1">
    <property type="nucleotide sequence ID" value="NZ_JADNFX010000041.1"/>
</dbReference>
<dbReference type="InterPro" id="IPR036737">
    <property type="entry name" value="OmpA-like_sf"/>
</dbReference>
<comment type="caution">
    <text evidence="3">The sequence shown here is derived from an EMBL/GenBank/DDBJ whole genome shotgun (WGS) entry which is preliminary data.</text>
</comment>
<dbReference type="SUPFAM" id="SSF103088">
    <property type="entry name" value="OmpA-like"/>
    <property type="match status" value="1"/>
</dbReference>
<evidence type="ECO:0000256" key="2">
    <source>
        <dbReference type="SAM" id="SignalP"/>
    </source>
</evidence>
<reference evidence="3 4" key="1">
    <citation type="submission" date="2018-08" db="EMBL/GenBank/DDBJ databases">
        <title>A genome reference for cultivated species of the human gut microbiota.</title>
        <authorList>
            <person name="Zou Y."/>
            <person name="Xue W."/>
            <person name="Luo G."/>
        </authorList>
    </citation>
    <scope>NUCLEOTIDE SEQUENCE [LARGE SCALE GENOMIC DNA]</scope>
    <source>
        <strain evidence="3 4">AF22-3AC</strain>
    </source>
</reference>
<proteinExistence type="predicted"/>
<organism evidence="3 4">
    <name type="scientific">Bacteroides cellulosilyticus</name>
    <dbReference type="NCBI Taxonomy" id="246787"/>
    <lineage>
        <taxon>Bacteria</taxon>
        <taxon>Pseudomonadati</taxon>
        <taxon>Bacteroidota</taxon>
        <taxon>Bacteroidia</taxon>
        <taxon>Bacteroidales</taxon>
        <taxon>Bacteroidaceae</taxon>
        <taxon>Bacteroides</taxon>
    </lineage>
</organism>
<feature type="signal peptide" evidence="2">
    <location>
        <begin position="1"/>
        <end position="22"/>
    </location>
</feature>
<name>A0A412I0A0_9BACE</name>
<protein>
    <submittedName>
        <fullName evidence="3">Uncharacterized protein</fullName>
    </submittedName>
</protein>